<protein>
    <submittedName>
        <fullName evidence="2">Uncharacterized protein</fullName>
    </submittedName>
</protein>
<proteinExistence type="predicted"/>
<dbReference type="AlphaFoldDB" id="A0A8T1LCC1"/>
<dbReference type="EMBL" id="RCMK01000064">
    <property type="protein sequence ID" value="KAG2950756.1"/>
    <property type="molecule type" value="Genomic_DNA"/>
</dbReference>
<feature type="region of interest" description="Disordered" evidence="1">
    <location>
        <begin position="1"/>
        <end position="40"/>
    </location>
</feature>
<organism evidence="2 3">
    <name type="scientific">Phytophthora cactorum</name>
    <dbReference type="NCBI Taxonomy" id="29920"/>
    <lineage>
        <taxon>Eukaryota</taxon>
        <taxon>Sar</taxon>
        <taxon>Stramenopiles</taxon>
        <taxon>Oomycota</taxon>
        <taxon>Peronosporomycetes</taxon>
        <taxon>Peronosporales</taxon>
        <taxon>Peronosporaceae</taxon>
        <taxon>Phytophthora</taxon>
    </lineage>
</organism>
<sequence length="40" mass="4297">MQTQDSELQGIFAENTASSDSESEANAGAPAAVFKREHRD</sequence>
<evidence type="ECO:0000313" key="2">
    <source>
        <dbReference type="EMBL" id="KAG2950756.1"/>
    </source>
</evidence>
<gene>
    <name evidence="2" type="ORF">PC117_g4189</name>
</gene>
<accession>A0A8T1LCC1</accession>
<comment type="caution">
    <text evidence="2">The sequence shown here is derived from an EMBL/GenBank/DDBJ whole genome shotgun (WGS) entry which is preliminary data.</text>
</comment>
<name>A0A8T1LCC1_9STRA</name>
<reference evidence="2" key="1">
    <citation type="submission" date="2018-10" db="EMBL/GenBank/DDBJ databases">
        <title>Effector identification in a new, highly contiguous assembly of the strawberry crown rot pathogen Phytophthora cactorum.</title>
        <authorList>
            <person name="Armitage A.D."/>
            <person name="Nellist C.F."/>
            <person name="Bates H."/>
            <person name="Vickerstaff R.J."/>
            <person name="Harrison R.J."/>
        </authorList>
    </citation>
    <scope>NUCLEOTIDE SEQUENCE</scope>
    <source>
        <strain evidence="2">4040</strain>
    </source>
</reference>
<evidence type="ECO:0000256" key="1">
    <source>
        <dbReference type="SAM" id="MobiDB-lite"/>
    </source>
</evidence>
<dbReference type="Proteomes" id="UP000736787">
    <property type="component" value="Unassembled WGS sequence"/>
</dbReference>
<evidence type="ECO:0000313" key="3">
    <source>
        <dbReference type="Proteomes" id="UP000736787"/>
    </source>
</evidence>